<evidence type="ECO:0000313" key="1">
    <source>
        <dbReference type="EMBL" id="KAF9529577.1"/>
    </source>
</evidence>
<organism evidence="1 2">
    <name type="scientific">Crepidotus variabilis</name>
    <dbReference type="NCBI Taxonomy" id="179855"/>
    <lineage>
        <taxon>Eukaryota</taxon>
        <taxon>Fungi</taxon>
        <taxon>Dikarya</taxon>
        <taxon>Basidiomycota</taxon>
        <taxon>Agaricomycotina</taxon>
        <taxon>Agaricomycetes</taxon>
        <taxon>Agaricomycetidae</taxon>
        <taxon>Agaricales</taxon>
        <taxon>Agaricineae</taxon>
        <taxon>Crepidotaceae</taxon>
        <taxon>Crepidotus</taxon>
    </lineage>
</organism>
<dbReference type="OrthoDB" id="2985369at2759"/>
<name>A0A9P6JQF4_9AGAR</name>
<evidence type="ECO:0008006" key="3">
    <source>
        <dbReference type="Google" id="ProtNLM"/>
    </source>
</evidence>
<dbReference type="Gene3D" id="1.20.1280.50">
    <property type="match status" value="1"/>
</dbReference>
<dbReference type="SUPFAM" id="SSF81383">
    <property type="entry name" value="F-box domain"/>
    <property type="match status" value="1"/>
</dbReference>
<dbReference type="EMBL" id="MU157845">
    <property type="protein sequence ID" value="KAF9529577.1"/>
    <property type="molecule type" value="Genomic_DNA"/>
</dbReference>
<comment type="caution">
    <text evidence="1">The sequence shown here is derived from an EMBL/GenBank/DDBJ whole genome shotgun (WGS) entry which is preliminary data.</text>
</comment>
<evidence type="ECO:0000313" key="2">
    <source>
        <dbReference type="Proteomes" id="UP000807306"/>
    </source>
</evidence>
<dbReference type="AlphaFoldDB" id="A0A9P6JQF4"/>
<keyword evidence="2" id="KW-1185">Reference proteome</keyword>
<protein>
    <recommendedName>
        <fullName evidence="3">F-box domain-containing protein</fullName>
    </recommendedName>
</protein>
<reference evidence="1" key="1">
    <citation type="submission" date="2020-11" db="EMBL/GenBank/DDBJ databases">
        <authorList>
            <consortium name="DOE Joint Genome Institute"/>
            <person name="Ahrendt S."/>
            <person name="Riley R."/>
            <person name="Andreopoulos W."/>
            <person name="Labutti K."/>
            <person name="Pangilinan J."/>
            <person name="Ruiz-Duenas F.J."/>
            <person name="Barrasa J.M."/>
            <person name="Sanchez-Garcia M."/>
            <person name="Camarero S."/>
            <person name="Miyauchi S."/>
            <person name="Serrano A."/>
            <person name="Linde D."/>
            <person name="Babiker R."/>
            <person name="Drula E."/>
            <person name="Ayuso-Fernandez I."/>
            <person name="Pacheco R."/>
            <person name="Padilla G."/>
            <person name="Ferreira P."/>
            <person name="Barriuso J."/>
            <person name="Kellner H."/>
            <person name="Castanera R."/>
            <person name="Alfaro M."/>
            <person name="Ramirez L."/>
            <person name="Pisabarro A.G."/>
            <person name="Kuo A."/>
            <person name="Tritt A."/>
            <person name="Lipzen A."/>
            <person name="He G."/>
            <person name="Yan M."/>
            <person name="Ng V."/>
            <person name="Cullen D."/>
            <person name="Martin F."/>
            <person name="Rosso M.-N."/>
            <person name="Henrissat B."/>
            <person name="Hibbett D."/>
            <person name="Martinez A.T."/>
            <person name="Grigoriev I.V."/>
        </authorList>
    </citation>
    <scope>NUCLEOTIDE SEQUENCE</scope>
    <source>
        <strain evidence="1">CBS 506.95</strain>
    </source>
</reference>
<accession>A0A9P6JQF4</accession>
<proteinExistence type="predicted"/>
<sequence length="534" mass="62924">MFDLPEDVLWYIFNFNSPEHPMFSHFAYRTPLYNHFGDHDTFMSTQHSSQVCKHWRRIILSSPSIWGRLFNLFFLSHCRKPFELIELLLERSNGCDKIYVHGAAESKDGLWYFLELIRLRWTSVAFVHVDIRVQIALTARETWRNYDFMDHPAWTILKDEVSPSLEYFKLSFSGLPQSRIKHRLFINAYNQRVKFLHLHDNLRIPSDTQGPIFHNLRQLILNLDLEQEERWTIHQFFDVLKCASLLEVLCIQRNFIHDIDSSIYTSPYSIGLPHLRYLEVVDTLECCLTVLLYVEPARICNLNLDVSVVVKEFHLLHLATLMRVVCDRYAQCMQFQDILDLCICPGLIYLKRTPLVCCDFLSISFRPINFQFLHLPEIVDLLQNDAFKFEAVSSLRLVQWGLRFEEAISRRMEILLRQFSSVKTLITHSQGFDRFYHWSVGGDHFSLPHIQKIYLDNQIQIPAQSELLWEETDQRLDLQRVLEFCKVHLKTTQEIATCQAKGETLESIDISFLQNSDREILLPSLLQLSGLHIL</sequence>
<dbReference type="Proteomes" id="UP000807306">
    <property type="component" value="Unassembled WGS sequence"/>
</dbReference>
<dbReference type="InterPro" id="IPR036047">
    <property type="entry name" value="F-box-like_dom_sf"/>
</dbReference>
<gene>
    <name evidence="1" type="ORF">CPB83DRAFT_852342</name>
</gene>